<dbReference type="AlphaFoldDB" id="A0A160FN44"/>
<evidence type="ECO:0000313" key="2">
    <source>
        <dbReference type="Proteomes" id="UP000076852"/>
    </source>
</evidence>
<protein>
    <submittedName>
        <fullName evidence="1">Uncharacterized protein</fullName>
    </submittedName>
</protein>
<accession>A0A160FN44</accession>
<keyword evidence="2" id="KW-1185">Reference proteome</keyword>
<dbReference type="KEGG" id="buz:AYM40_15865"/>
<name>A0A160FN44_9BURK</name>
<proteinExistence type="predicted"/>
<reference evidence="1 2" key="1">
    <citation type="journal article" date="2016" name="Gene">
        <title>PacBio SMRT assembly of a complex multi-replicon genome reveals chlorocatechol degradative operon in a region of genome plasticity.</title>
        <authorList>
            <person name="Ricker N."/>
            <person name="Shen S.Y."/>
            <person name="Goordial J."/>
            <person name="Jin S."/>
            <person name="Fulthorpe R.R."/>
        </authorList>
    </citation>
    <scope>NUCLEOTIDE SEQUENCE [LARGE SCALE GENOMIC DNA]</scope>
    <source>
        <strain evidence="1 2">OLGA172</strain>
    </source>
</reference>
<gene>
    <name evidence="1" type="ORF">AYM40_15865</name>
</gene>
<evidence type="ECO:0000313" key="1">
    <source>
        <dbReference type="EMBL" id="ANB73668.1"/>
    </source>
</evidence>
<dbReference type="STRING" id="1804984.AYM40_15865"/>
<sequence>MAVYAVDSTTFRESDDIVIGVYAGKFGFNLQWAHVLYGRCIQHGGVSDIWADAYYALYRYESAQLVHDDNPVARPGQVASTKRTRVTSVTCFVERERGRVQDAAARFTVSVDSAGRVRGEAVATGQSAVKITRMRVDPSHTATEIGLAVLLHLASREHHPAVADFMQRMRRRDEL</sequence>
<dbReference type="EMBL" id="CP014578">
    <property type="protein sequence ID" value="ANB73668.1"/>
    <property type="molecule type" value="Genomic_DNA"/>
</dbReference>
<organism evidence="1 2">
    <name type="scientific">Paraburkholderia phytofirmans OLGA172</name>
    <dbReference type="NCBI Taxonomy" id="1417228"/>
    <lineage>
        <taxon>Bacteria</taxon>
        <taxon>Pseudomonadati</taxon>
        <taxon>Pseudomonadota</taxon>
        <taxon>Betaproteobacteria</taxon>
        <taxon>Burkholderiales</taxon>
        <taxon>Burkholderiaceae</taxon>
        <taxon>Paraburkholderia</taxon>
    </lineage>
</organism>
<dbReference type="RefSeq" id="WP_063497045.1">
    <property type="nucleotide sequence ID" value="NZ_CP014578.1"/>
</dbReference>
<dbReference type="OrthoDB" id="9993106at2"/>
<dbReference type="Proteomes" id="UP000076852">
    <property type="component" value="Chromosome 1"/>
</dbReference>